<proteinExistence type="predicted"/>
<sequence length="545" mass="63250">MYQIFTEIKGFNIMAERVELFLNADDETIKNLTDTENLKIYFKDQPDPAAEGKKAAHAVKSFLQYLDKTYGLSEHKEKIKEEAFTYYGSKRERVGVIKLKNGDKLEIGLKYGIPAFIKEINKLLRIMGLNPADFKVVAEKKAKSQDNEEDVNPEDTTEQGDENDMSSEEKFSKIKNEIKQILEENKQIVLTGAPGVGKTYMAIEICQEIIKKENGVDEKNIGEYWFFIQFHPSYDYTDFVEGLRPEEKGDSIGFERKDGLFMEICRKAAKEEKSGKKYFLIIDEINRADLSKVFGELMYCLEYRGKKYRIKTQYSNLMKMEKKEHVFKYGFYIPENVYIIGTMNDIDRSVETFDFALRRRFFWYEIKANDVMEHLIGEMMNELLDKLLEDKKYKSNGNSTETSSGGNEQTASQNDEEELKNKLKNKLYKLLNINKLTKELSESAKNLNQAIDERGSKFGLDARYHVGPAYFKLTKLPEKVDNESIQQIKEKIWRYRIEPLLREYVRGYDAGEVEDFIKNLREAYEKSNSGKNSEPGSKAAEGQGE</sequence>
<dbReference type="EMBL" id="FQWY01000004">
    <property type="protein sequence ID" value="SHG48070.1"/>
    <property type="molecule type" value="Genomic_DNA"/>
</dbReference>
<dbReference type="InterPro" id="IPR003593">
    <property type="entry name" value="AAA+_ATPase"/>
</dbReference>
<keyword evidence="4" id="KW-1185">Reference proteome</keyword>
<feature type="region of interest" description="Disordered" evidence="1">
    <location>
        <begin position="395"/>
        <end position="418"/>
    </location>
</feature>
<feature type="compositionally biased region" description="Acidic residues" evidence="1">
    <location>
        <begin position="147"/>
        <end position="166"/>
    </location>
</feature>
<feature type="region of interest" description="Disordered" evidence="1">
    <location>
        <begin position="524"/>
        <end position="545"/>
    </location>
</feature>
<feature type="region of interest" description="Disordered" evidence="1">
    <location>
        <begin position="140"/>
        <end position="169"/>
    </location>
</feature>
<dbReference type="STRING" id="1123382.SAMN02745221_00298"/>
<evidence type="ECO:0000256" key="1">
    <source>
        <dbReference type="SAM" id="MobiDB-lite"/>
    </source>
</evidence>
<accession>A0A1M5K669</accession>
<dbReference type="PANTHER" id="PTHR37291">
    <property type="entry name" value="5-METHYLCYTOSINE-SPECIFIC RESTRICTION ENZYME B"/>
    <property type="match status" value="1"/>
</dbReference>
<dbReference type="Gene3D" id="3.40.50.300">
    <property type="entry name" value="P-loop containing nucleotide triphosphate hydrolases"/>
    <property type="match status" value="1"/>
</dbReference>
<dbReference type="GO" id="GO:0016887">
    <property type="term" value="F:ATP hydrolysis activity"/>
    <property type="evidence" value="ECO:0007669"/>
    <property type="project" value="InterPro"/>
</dbReference>
<organism evidence="3 4">
    <name type="scientific">Thermosyntropha lipolytica DSM 11003</name>
    <dbReference type="NCBI Taxonomy" id="1123382"/>
    <lineage>
        <taxon>Bacteria</taxon>
        <taxon>Bacillati</taxon>
        <taxon>Bacillota</taxon>
        <taxon>Clostridia</taxon>
        <taxon>Eubacteriales</taxon>
        <taxon>Syntrophomonadaceae</taxon>
        <taxon>Thermosyntropha</taxon>
    </lineage>
</organism>
<dbReference type="Proteomes" id="UP000242329">
    <property type="component" value="Unassembled WGS sequence"/>
</dbReference>
<name>A0A1M5K669_9FIRM</name>
<dbReference type="InterPro" id="IPR052934">
    <property type="entry name" value="Methyl-DNA_Rec/Restrict_Enz"/>
</dbReference>
<reference evidence="4" key="1">
    <citation type="submission" date="2016-11" db="EMBL/GenBank/DDBJ databases">
        <authorList>
            <person name="Varghese N."/>
            <person name="Submissions S."/>
        </authorList>
    </citation>
    <scope>NUCLEOTIDE SEQUENCE [LARGE SCALE GENOMIC DNA]</scope>
    <source>
        <strain evidence="4">DSM 11003</strain>
    </source>
</reference>
<evidence type="ECO:0000313" key="4">
    <source>
        <dbReference type="Proteomes" id="UP000242329"/>
    </source>
</evidence>
<evidence type="ECO:0000313" key="3">
    <source>
        <dbReference type="EMBL" id="SHG48070.1"/>
    </source>
</evidence>
<dbReference type="InterPro" id="IPR011704">
    <property type="entry name" value="ATPase_dyneun-rel_AAA"/>
</dbReference>
<feature type="domain" description="AAA+ ATPase" evidence="2">
    <location>
        <begin position="184"/>
        <end position="367"/>
    </location>
</feature>
<dbReference type="GO" id="GO:0005524">
    <property type="term" value="F:ATP binding"/>
    <property type="evidence" value="ECO:0007669"/>
    <property type="project" value="InterPro"/>
</dbReference>
<protein>
    <submittedName>
        <fullName evidence="3">AAA domain (Dynein-related subfamily)</fullName>
    </submittedName>
</protein>
<dbReference type="PANTHER" id="PTHR37291:SF1">
    <property type="entry name" value="TYPE IV METHYL-DIRECTED RESTRICTION ENZYME ECOKMCRB SUBUNIT"/>
    <property type="match status" value="1"/>
</dbReference>
<dbReference type="CDD" id="cd00009">
    <property type="entry name" value="AAA"/>
    <property type="match status" value="1"/>
</dbReference>
<feature type="compositionally biased region" description="Low complexity" evidence="1">
    <location>
        <begin position="395"/>
        <end position="408"/>
    </location>
</feature>
<dbReference type="SMART" id="SM00382">
    <property type="entry name" value="AAA"/>
    <property type="match status" value="1"/>
</dbReference>
<dbReference type="InterPro" id="IPR027417">
    <property type="entry name" value="P-loop_NTPase"/>
</dbReference>
<dbReference type="Pfam" id="PF07728">
    <property type="entry name" value="AAA_5"/>
    <property type="match status" value="1"/>
</dbReference>
<dbReference type="AlphaFoldDB" id="A0A1M5K669"/>
<gene>
    <name evidence="3" type="ORF">SAMN02745221_00298</name>
</gene>
<dbReference type="SUPFAM" id="SSF52540">
    <property type="entry name" value="P-loop containing nucleoside triphosphate hydrolases"/>
    <property type="match status" value="1"/>
</dbReference>
<evidence type="ECO:0000259" key="2">
    <source>
        <dbReference type="SMART" id="SM00382"/>
    </source>
</evidence>
<feature type="compositionally biased region" description="Polar residues" evidence="1">
    <location>
        <begin position="526"/>
        <end position="535"/>
    </location>
</feature>